<dbReference type="Proteomes" id="UP001174909">
    <property type="component" value="Unassembled WGS sequence"/>
</dbReference>
<keyword evidence="7" id="KW-1185">Reference proteome</keyword>
<accession>A0AA35TST0</accession>
<comment type="caution">
    <text evidence="6">The sequence shown here is derived from an EMBL/GenBank/DDBJ whole genome shotgun (WGS) entry which is preliminary data.</text>
</comment>
<evidence type="ECO:0000256" key="4">
    <source>
        <dbReference type="PROSITE-ProRule" id="PRU01015"/>
    </source>
</evidence>
<name>A0AA35TST0_GEOBA</name>
<organism evidence="6 7">
    <name type="scientific">Geodia barretti</name>
    <name type="common">Barrett's horny sponge</name>
    <dbReference type="NCBI Taxonomy" id="519541"/>
    <lineage>
        <taxon>Eukaryota</taxon>
        <taxon>Metazoa</taxon>
        <taxon>Porifera</taxon>
        <taxon>Demospongiae</taxon>
        <taxon>Heteroscleromorpha</taxon>
        <taxon>Tetractinellida</taxon>
        <taxon>Astrophorina</taxon>
        <taxon>Geodiidae</taxon>
        <taxon>Geodia</taxon>
    </lineage>
</organism>
<dbReference type="EMBL" id="CASHTH010004125">
    <property type="protein sequence ID" value="CAI8053810.1"/>
    <property type="molecule type" value="Genomic_DNA"/>
</dbReference>
<feature type="non-terminal residue" evidence="6">
    <location>
        <position position="379"/>
    </location>
</feature>
<evidence type="ECO:0000256" key="2">
    <source>
        <dbReference type="ARBA" id="ARBA00022679"/>
    </source>
</evidence>
<reference evidence="6" key="1">
    <citation type="submission" date="2023-03" db="EMBL/GenBank/DDBJ databases">
        <authorList>
            <person name="Steffen K."/>
            <person name="Cardenas P."/>
        </authorList>
    </citation>
    <scope>NUCLEOTIDE SEQUENCE</scope>
</reference>
<dbReference type="InterPro" id="IPR029063">
    <property type="entry name" value="SAM-dependent_MTases_sf"/>
</dbReference>
<keyword evidence="2 4" id="KW-0808">Transferase</keyword>
<dbReference type="PANTHER" id="PTHR11006">
    <property type="entry name" value="PROTEIN ARGININE N-METHYLTRANSFERASE"/>
    <property type="match status" value="1"/>
</dbReference>
<protein>
    <submittedName>
        <fullName evidence="6">Protein arginine N-methyltransferase 7</fullName>
    </submittedName>
</protein>
<keyword evidence="3 4" id="KW-0949">S-adenosyl-L-methionine</keyword>
<dbReference type="Pfam" id="PF22528">
    <property type="entry name" value="PRMT_C"/>
    <property type="match status" value="1"/>
</dbReference>
<evidence type="ECO:0000313" key="6">
    <source>
        <dbReference type="EMBL" id="CAI8053810.1"/>
    </source>
</evidence>
<dbReference type="Gene3D" id="2.70.160.11">
    <property type="entry name" value="Hnrnp arginine n-methyltransferase1"/>
    <property type="match status" value="1"/>
</dbReference>
<dbReference type="SUPFAM" id="SSF53335">
    <property type="entry name" value="S-adenosyl-L-methionine-dependent methyltransferases"/>
    <property type="match status" value="1"/>
</dbReference>
<dbReference type="GO" id="GO:0032259">
    <property type="term" value="P:methylation"/>
    <property type="evidence" value="ECO:0007669"/>
    <property type="project" value="UniProtKB-KW"/>
</dbReference>
<dbReference type="InterPro" id="IPR025799">
    <property type="entry name" value="Arg_MeTrfase"/>
</dbReference>
<dbReference type="PROSITE" id="PS51678">
    <property type="entry name" value="SAM_MT_PRMT"/>
    <property type="match status" value="1"/>
</dbReference>
<dbReference type="GO" id="GO:0016274">
    <property type="term" value="F:protein-arginine N-methyltransferase activity"/>
    <property type="evidence" value="ECO:0007669"/>
    <property type="project" value="InterPro"/>
</dbReference>
<keyword evidence="1 4" id="KW-0489">Methyltransferase</keyword>
<proteinExistence type="predicted"/>
<evidence type="ECO:0000313" key="7">
    <source>
        <dbReference type="Proteomes" id="UP001174909"/>
    </source>
</evidence>
<dbReference type="Gene3D" id="3.40.50.150">
    <property type="entry name" value="Vaccinia Virus protein VP39"/>
    <property type="match status" value="1"/>
</dbReference>
<dbReference type="Pfam" id="PF06325">
    <property type="entry name" value="PrmA"/>
    <property type="match status" value="1"/>
</dbReference>
<dbReference type="GO" id="GO:0042054">
    <property type="term" value="F:histone methyltransferase activity"/>
    <property type="evidence" value="ECO:0007669"/>
    <property type="project" value="TreeGrafter"/>
</dbReference>
<evidence type="ECO:0000256" key="3">
    <source>
        <dbReference type="ARBA" id="ARBA00022691"/>
    </source>
</evidence>
<feature type="domain" description="Protein arginine N-methyltransferase" evidence="5">
    <location>
        <begin position="273"/>
        <end position="358"/>
    </location>
</feature>
<dbReference type="InterPro" id="IPR055135">
    <property type="entry name" value="PRMT_dom"/>
</dbReference>
<dbReference type="AlphaFoldDB" id="A0AA35TST0"/>
<evidence type="ECO:0000259" key="5">
    <source>
        <dbReference type="Pfam" id="PF22528"/>
    </source>
</evidence>
<sequence>GEIVHHQKRKVARLFLRLGARKGVVLRAPVVSRCRGGVGMFRGQVNPVTGRQEWVAEERDVESEDGDLSCELARSQYGDMLHDTARNQLYCQAIEKAVSDMKAKGRAAHVLDIGTGTGLLSMMAARAGAARVTAVEVMRPMVRIAREVISANGYSDTIRVVGKRSTDMTENDMEGGRANILVTEVFDTELIGEGALITYSHALQNLMEPDCIVIPDSVTVNVQLVRSEFLWRHHKLIPEALPGSVTVPADWRKCPGAPSLWDLHAEQLQIPQQMNTLSDPTHIAKFKLSDPGLSSDRSVQEVVVPVSQGGTCHGVLMWWTADMSEAELSMSPWDYTQWRDHWLQAVQLLPEPLNVKKGLWLGSREMLQVSITGADWKGQ</sequence>
<evidence type="ECO:0000256" key="1">
    <source>
        <dbReference type="ARBA" id="ARBA00022603"/>
    </source>
</evidence>
<gene>
    <name evidence="6" type="ORF">GBAR_LOCUS29400</name>
</gene>
<dbReference type="PANTHER" id="PTHR11006:SF4">
    <property type="entry name" value="PROTEIN ARGININE N-METHYLTRANSFERASE 7"/>
    <property type="match status" value="1"/>
</dbReference>
<dbReference type="FunFam" id="3.40.50.150:FF:000071">
    <property type="entry name" value="Protein arginine N-methyltransferase 7"/>
    <property type="match status" value="1"/>
</dbReference>